<proteinExistence type="predicted"/>
<sequence length="742" mass="73543">MAPGDQLSDVAERFLGDPDRYPELATGSGLADPDEIRPGQRVQLPPGVHDRGSDAHATGRVEAAAPADPAPGAPAPGAPAPGVPAPGNPAPTPGKPVPAPSTPAPRGPGPASPAPSAPAPGNSAPGNSAPGNSAPGNSAPGGSAPTAPAPRTRAPGQGAPGTAAPTAPSAPAPSAGAPSRPAPGPGAPGTAAPSAPAPRTPAPGTPAPSRPAPGPGAPGTAAPSAPAPRTPAPGTPAPSAPTPGPGASSTTTPNPQRPGLPGPGEGAPGTAAPSNPAPSNPAPSNPAPSNPAPSNPAPSKPSAPAPRTPAASTPAPGKSAPAQPAPTNPALTNPAPTKPRPDASSLTPAPGGVPQDDDATRTQPTSHSEELSPLLPIGVPLAGAGLLAALLLARTRRQEAVVGRHRRHRGTRATTTPKGTPKTIPTIARDGFVAAPPRPRTSLAPPPAAEPDANQRLDAALRALSTALADRDADAMPDVVGAWVGRGVVRLVLDRPCPNPPAPWTGGELSWELPADAELPDPAGIPAPLPMLVTVGSRGSSSLLLDVERLGVVTLTGDTWRADDLLRHVGAELAGNPWSDDLEILVAGLDREQADNLAMIGDGRIEPVASIADGISRMRRRVSQALGVEPDVPGRHAAKDDAEDDEWVPTVLLAADPDLEETIALGELDAELATTGRCGVGVVASIRGDLGRWPLDITGEGAMSAAFLGFREPELLAARLSPSRLGSLAELFVDSALVPKHP</sequence>
<feature type="compositionally biased region" description="Basic and acidic residues" evidence="1">
    <location>
        <begin position="48"/>
        <end position="59"/>
    </location>
</feature>
<evidence type="ECO:0000313" key="2">
    <source>
        <dbReference type="EMBL" id="EXG80727.1"/>
    </source>
</evidence>
<dbReference type="InterPro" id="IPR052881">
    <property type="entry name" value="Keratinocyte_PR"/>
</dbReference>
<organism evidence="2 3">
    <name type="scientific">Cryptosporangium arvum DSM 44712</name>
    <dbReference type="NCBI Taxonomy" id="927661"/>
    <lineage>
        <taxon>Bacteria</taxon>
        <taxon>Bacillati</taxon>
        <taxon>Actinomycetota</taxon>
        <taxon>Actinomycetes</taxon>
        <taxon>Cryptosporangiales</taxon>
        <taxon>Cryptosporangiaceae</taxon>
        <taxon>Cryptosporangium</taxon>
    </lineage>
</organism>
<accession>A0A010ZU52</accession>
<feature type="compositionally biased region" description="Low complexity" evidence="1">
    <location>
        <begin position="308"/>
        <end position="322"/>
    </location>
</feature>
<feature type="region of interest" description="Disordered" evidence="1">
    <location>
        <begin position="401"/>
        <end position="425"/>
    </location>
</feature>
<comment type="caution">
    <text evidence="2">The sequence shown here is derived from an EMBL/GenBank/DDBJ whole genome shotgun (WGS) entry which is preliminary data.</text>
</comment>
<feature type="region of interest" description="Disordered" evidence="1">
    <location>
        <begin position="1"/>
        <end position="373"/>
    </location>
</feature>
<dbReference type="Proteomes" id="UP000021053">
    <property type="component" value="Unassembled WGS sequence"/>
</dbReference>
<dbReference type="HOGENOM" id="CLU_374180_0_0_11"/>
<protein>
    <recommendedName>
        <fullName evidence="4">LysM domain-containing protein</fullName>
    </recommendedName>
</protein>
<reference evidence="2 3" key="1">
    <citation type="submission" date="2013-07" db="EMBL/GenBank/DDBJ databases">
        <authorList>
            <consortium name="DOE Joint Genome Institute"/>
            <person name="Eisen J."/>
            <person name="Huntemann M."/>
            <person name="Han J."/>
            <person name="Chen A."/>
            <person name="Kyrpides N."/>
            <person name="Mavromatis K."/>
            <person name="Markowitz V."/>
            <person name="Palaniappan K."/>
            <person name="Ivanova N."/>
            <person name="Schaumberg A."/>
            <person name="Pati A."/>
            <person name="Liolios K."/>
            <person name="Nordberg H.P."/>
            <person name="Cantor M.N."/>
            <person name="Hua S.X."/>
            <person name="Woyke T."/>
        </authorList>
    </citation>
    <scope>NUCLEOTIDE SEQUENCE [LARGE SCALE GENOMIC DNA]</scope>
    <source>
        <strain evidence="2 3">DSM 44712</strain>
    </source>
</reference>
<evidence type="ECO:0008006" key="4">
    <source>
        <dbReference type="Google" id="ProtNLM"/>
    </source>
</evidence>
<feature type="compositionally biased region" description="Low complexity" evidence="1">
    <location>
        <begin position="412"/>
        <end position="425"/>
    </location>
</feature>
<dbReference type="PANTHER" id="PTHR48138:SF2">
    <property type="entry name" value="KERATINOCYTE PROLINE-RICH PROTEIN"/>
    <property type="match status" value="1"/>
</dbReference>
<evidence type="ECO:0000256" key="1">
    <source>
        <dbReference type="SAM" id="MobiDB-lite"/>
    </source>
</evidence>
<feature type="compositionally biased region" description="Low complexity" evidence="1">
    <location>
        <begin position="119"/>
        <end position="179"/>
    </location>
</feature>
<feature type="compositionally biased region" description="Pro residues" evidence="1">
    <location>
        <begin position="275"/>
        <end position="307"/>
    </location>
</feature>
<feature type="compositionally biased region" description="Pro residues" evidence="1">
    <location>
        <begin position="195"/>
        <end position="216"/>
    </location>
</feature>
<dbReference type="AlphaFoldDB" id="A0A010ZU52"/>
<evidence type="ECO:0000313" key="3">
    <source>
        <dbReference type="Proteomes" id="UP000021053"/>
    </source>
</evidence>
<name>A0A010ZU52_9ACTN</name>
<feature type="compositionally biased region" description="Pro residues" evidence="1">
    <location>
        <begin position="68"/>
        <end position="118"/>
    </location>
</feature>
<gene>
    <name evidence="2" type="ORF">CryarDRAFT_1815</name>
</gene>
<dbReference type="EMBL" id="JFBT01000001">
    <property type="protein sequence ID" value="EXG80727.1"/>
    <property type="molecule type" value="Genomic_DNA"/>
</dbReference>
<feature type="compositionally biased region" description="Basic and acidic residues" evidence="1">
    <location>
        <begin position="10"/>
        <end position="22"/>
    </location>
</feature>
<feature type="compositionally biased region" description="Pro residues" evidence="1">
    <location>
        <begin position="225"/>
        <end position="244"/>
    </location>
</feature>
<dbReference type="PANTHER" id="PTHR48138">
    <property type="entry name" value="KERATINOCYTE PROLINE-RICH PROTEIN-RELATED"/>
    <property type="match status" value="1"/>
</dbReference>
<keyword evidence="3" id="KW-1185">Reference proteome</keyword>